<evidence type="ECO:0000256" key="6">
    <source>
        <dbReference type="SAM" id="Phobius"/>
    </source>
</evidence>
<dbReference type="AlphaFoldDB" id="A0AAD8H300"/>
<evidence type="ECO:0000256" key="7">
    <source>
        <dbReference type="SAM" id="SignalP"/>
    </source>
</evidence>
<dbReference type="EMBL" id="JAUIZM010000010">
    <property type="protein sequence ID" value="KAK1359541.1"/>
    <property type="molecule type" value="Genomic_DNA"/>
</dbReference>
<comment type="similarity">
    <text evidence="4">Belongs to the early nodulin-like (ENODL) family.</text>
</comment>
<evidence type="ECO:0000259" key="8">
    <source>
        <dbReference type="PROSITE" id="PS51485"/>
    </source>
</evidence>
<dbReference type="PANTHER" id="PTHR33021:SF262">
    <property type="entry name" value="EARLY NODULIN-LIKE PROTEIN 20"/>
    <property type="match status" value="1"/>
</dbReference>
<keyword evidence="6" id="KW-0472">Membrane</keyword>
<dbReference type="Proteomes" id="UP001237642">
    <property type="component" value="Unassembled WGS sequence"/>
</dbReference>
<keyword evidence="6" id="KW-0812">Transmembrane</keyword>
<organism evidence="9 10">
    <name type="scientific">Heracleum sosnowskyi</name>
    <dbReference type="NCBI Taxonomy" id="360622"/>
    <lineage>
        <taxon>Eukaryota</taxon>
        <taxon>Viridiplantae</taxon>
        <taxon>Streptophyta</taxon>
        <taxon>Embryophyta</taxon>
        <taxon>Tracheophyta</taxon>
        <taxon>Spermatophyta</taxon>
        <taxon>Magnoliopsida</taxon>
        <taxon>eudicotyledons</taxon>
        <taxon>Gunneridae</taxon>
        <taxon>Pentapetalae</taxon>
        <taxon>asterids</taxon>
        <taxon>campanulids</taxon>
        <taxon>Apiales</taxon>
        <taxon>Apiaceae</taxon>
        <taxon>Apioideae</taxon>
        <taxon>apioid superclade</taxon>
        <taxon>Tordylieae</taxon>
        <taxon>Tordyliinae</taxon>
        <taxon>Heracleum</taxon>
    </lineage>
</organism>
<evidence type="ECO:0000256" key="3">
    <source>
        <dbReference type="ARBA" id="ARBA00023180"/>
    </source>
</evidence>
<comment type="caution">
    <text evidence="9">The sequence shown here is derived from an EMBL/GenBank/DDBJ whole genome shotgun (WGS) entry which is preliminary data.</text>
</comment>
<dbReference type="InterPro" id="IPR008972">
    <property type="entry name" value="Cupredoxin"/>
</dbReference>
<evidence type="ECO:0000313" key="10">
    <source>
        <dbReference type="Proteomes" id="UP001237642"/>
    </source>
</evidence>
<feature type="domain" description="Phytocyanin" evidence="8">
    <location>
        <begin position="26"/>
        <end position="129"/>
    </location>
</feature>
<proteinExistence type="inferred from homology"/>
<dbReference type="GO" id="GO:0009055">
    <property type="term" value="F:electron transfer activity"/>
    <property type="evidence" value="ECO:0007669"/>
    <property type="project" value="InterPro"/>
</dbReference>
<reference evidence="9" key="1">
    <citation type="submission" date="2023-02" db="EMBL/GenBank/DDBJ databases">
        <title>Genome of toxic invasive species Heracleum sosnowskyi carries increased number of genes despite the absence of recent whole-genome duplications.</title>
        <authorList>
            <person name="Schelkunov M."/>
            <person name="Shtratnikova V."/>
            <person name="Makarenko M."/>
            <person name="Klepikova A."/>
            <person name="Omelchenko D."/>
            <person name="Novikova G."/>
            <person name="Obukhova E."/>
            <person name="Bogdanov V."/>
            <person name="Penin A."/>
            <person name="Logacheva M."/>
        </authorList>
    </citation>
    <scope>NUCLEOTIDE SEQUENCE</scope>
    <source>
        <strain evidence="9">Hsosn_3</strain>
        <tissue evidence="9">Leaf</tissue>
    </source>
</reference>
<evidence type="ECO:0000313" key="9">
    <source>
        <dbReference type="EMBL" id="KAK1359541.1"/>
    </source>
</evidence>
<dbReference type="Gene3D" id="2.60.40.420">
    <property type="entry name" value="Cupredoxins - blue copper proteins"/>
    <property type="match status" value="1"/>
</dbReference>
<evidence type="ECO:0000256" key="4">
    <source>
        <dbReference type="ARBA" id="ARBA00035011"/>
    </source>
</evidence>
<dbReference type="PROSITE" id="PS51485">
    <property type="entry name" value="PHYTOCYANIN"/>
    <property type="match status" value="1"/>
</dbReference>
<evidence type="ECO:0000256" key="1">
    <source>
        <dbReference type="ARBA" id="ARBA00022729"/>
    </source>
</evidence>
<dbReference type="Pfam" id="PF02298">
    <property type="entry name" value="Cu_bind_like"/>
    <property type="match status" value="1"/>
</dbReference>
<feature type="signal peptide" evidence="7">
    <location>
        <begin position="1"/>
        <end position="22"/>
    </location>
</feature>
<name>A0AAD8H300_9APIA</name>
<keyword evidence="2" id="KW-1015">Disulfide bond</keyword>
<dbReference type="PANTHER" id="PTHR33021">
    <property type="entry name" value="BLUE COPPER PROTEIN"/>
    <property type="match status" value="1"/>
</dbReference>
<dbReference type="InterPro" id="IPR039391">
    <property type="entry name" value="Phytocyanin-like"/>
</dbReference>
<dbReference type="InterPro" id="IPR003245">
    <property type="entry name" value="Phytocyanin_dom"/>
</dbReference>
<dbReference type="SUPFAM" id="SSF49503">
    <property type="entry name" value="Cupredoxins"/>
    <property type="match status" value="1"/>
</dbReference>
<keyword evidence="10" id="KW-1185">Reference proteome</keyword>
<comment type="function">
    <text evidence="5">May act as a carbohydrate transporter.</text>
</comment>
<keyword evidence="6" id="KW-1133">Transmembrane helix</keyword>
<accession>A0AAD8H300</accession>
<dbReference type="GO" id="GO:0005886">
    <property type="term" value="C:plasma membrane"/>
    <property type="evidence" value="ECO:0007669"/>
    <property type="project" value="TreeGrafter"/>
</dbReference>
<evidence type="ECO:0000256" key="2">
    <source>
        <dbReference type="ARBA" id="ARBA00023157"/>
    </source>
</evidence>
<gene>
    <name evidence="9" type="ORF">POM88_044015</name>
</gene>
<reference evidence="9" key="2">
    <citation type="submission" date="2023-05" db="EMBL/GenBank/DDBJ databases">
        <authorList>
            <person name="Schelkunov M.I."/>
        </authorList>
    </citation>
    <scope>NUCLEOTIDE SEQUENCE</scope>
    <source>
        <strain evidence="9">Hsosn_3</strain>
        <tissue evidence="9">Leaf</tissue>
    </source>
</reference>
<keyword evidence="1 7" id="KW-0732">Signal</keyword>
<dbReference type="FunFam" id="2.60.40.420:FF:000018">
    <property type="entry name" value="Lamin-like protein"/>
    <property type="match status" value="1"/>
</dbReference>
<protein>
    <submittedName>
        <fullName evidence="9">Phytocyanin domain-containing protein</fullName>
    </submittedName>
</protein>
<feature type="chain" id="PRO_5042149571" evidence="7">
    <location>
        <begin position="23"/>
        <end position="171"/>
    </location>
</feature>
<evidence type="ECO:0000256" key="5">
    <source>
        <dbReference type="ARBA" id="ARBA00037626"/>
    </source>
</evidence>
<feature type="transmembrane region" description="Helical" evidence="6">
    <location>
        <begin position="150"/>
        <end position="170"/>
    </location>
</feature>
<keyword evidence="3" id="KW-0325">Glycoprotein</keyword>
<sequence>MRQVRWTVMIAAAVMLTAVADGRETVLHRVGGKFGWTYNAVNYTEWSLNETPRFYVGDWLQFAYDKHRYNVLEVNQTGYEQCRDQGFIKNITRGGGKDVFNLTEAKTYYFLSGGGYCYQGMKLFVDVVDYSRLAPAPTPGNSPPRNIDTVITYLVISLLFAVITHLPWALV</sequence>